<sequence length="354" mass="39395">MEICSLQADELQSIRGQPGIFGWTTVETEEKPKRVEVLFGELGENDGQPDLLVSASPALCSETLMCTQPLQKCIRTRGSLPCSASEHPFHSDNGTEKGTVEPEMIRMSLEVIAGQLDKGQQISEQGTELGIRSADNQEVVIPSEVTFGCETSMGKDEIPTRLRSKNNMAEPKKGEANQSLEENQRSPTNKDVTEYNMKSRPNPLELVCTLSTEDKINLEKELGDQRRECTSLDNVTLNSYAICKDTYQRLENLEETIRELEMAISEMGFHAPTEFMSTFPQTRYADTEKEERKVDAGDARCGCATLVNMAFDCQILMPQEASSNSPKSSPTSYIPSLLPKPQFLLSDSPQVQFF</sequence>
<keyword evidence="2" id="KW-1185">Reference proteome</keyword>
<dbReference type="EMBL" id="CM037628">
    <property type="protein sequence ID" value="KAH7996407.1"/>
    <property type="molecule type" value="Genomic_DNA"/>
</dbReference>
<gene>
    <name evidence="1" type="ORF">K3G42_005757</name>
</gene>
<organism evidence="1 2">
    <name type="scientific">Sphaerodactylus townsendi</name>
    <dbReference type="NCBI Taxonomy" id="933632"/>
    <lineage>
        <taxon>Eukaryota</taxon>
        <taxon>Metazoa</taxon>
        <taxon>Chordata</taxon>
        <taxon>Craniata</taxon>
        <taxon>Vertebrata</taxon>
        <taxon>Euteleostomi</taxon>
        <taxon>Lepidosauria</taxon>
        <taxon>Squamata</taxon>
        <taxon>Bifurcata</taxon>
        <taxon>Gekkota</taxon>
        <taxon>Sphaerodactylidae</taxon>
        <taxon>Sphaerodactylus</taxon>
    </lineage>
</organism>
<comment type="caution">
    <text evidence="1">The sequence shown here is derived from an EMBL/GenBank/DDBJ whole genome shotgun (WGS) entry which is preliminary data.</text>
</comment>
<accession>A0ACB8EU10</accession>
<protein>
    <submittedName>
        <fullName evidence="1">Uncharacterized protein</fullName>
    </submittedName>
</protein>
<name>A0ACB8EU10_9SAUR</name>
<evidence type="ECO:0000313" key="1">
    <source>
        <dbReference type="EMBL" id="KAH7996407.1"/>
    </source>
</evidence>
<dbReference type="Proteomes" id="UP000827872">
    <property type="component" value="Linkage Group LG15"/>
</dbReference>
<proteinExistence type="predicted"/>
<reference evidence="1" key="1">
    <citation type="submission" date="2021-08" db="EMBL/GenBank/DDBJ databases">
        <title>The first chromosome-level gecko genome reveals the dynamic sex chromosomes of Neotropical dwarf geckos (Sphaerodactylidae: Sphaerodactylus).</title>
        <authorList>
            <person name="Pinto B.J."/>
            <person name="Keating S.E."/>
            <person name="Gamble T."/>
        </authorList>
    </citation>
    <scope>NUCLEOTIDE SEQUENCE</scope>
    <source>
        <strain evidence="1">TG3544</strain>
    </source>
</reference>
<evidence type="ECO:0000313" key="2">
    <source>
        <dbReference type="Proteomes" id="UP000827872"/>
    </source>
</evidence>